<keyword evidence="1" id="KW-0677">Repeat</keyword>
<organism evidence="2">
    <name type="scientific">Triatoma infestans</name>
    <name type="common">Assassin bug</name>
    <dbReference type="NCBI Taxonomy" id="30076"/>
    <lineage>
        <taxon>Eukaryota</taxon>
        <taxon>Metazoa</taxon>
        <taxon>Ecdysozoa</taxon>
        <taxon>Arthropoda</taxon>
        <taxon>Hexapoda</taxon>
        <taxon>Insecta</taxon>
        <taxon>Pterygota</taxon>
        <taxon>Neoptera</taxon>
        <taxon>Paraneoptera</taxon>
        <taxon>Hemiptera</taxon>
        <taxon>Heteroptera</taxon>
        <taxon>Panheteroptera</taxon>
        <taxon>Cimicomorpha</taxon>
        <taxon>Reduviidae</taxon>
        <taxon>Triatominae</taxon>
        <taxon>Triatoma</taxon>
    </lineage>
</organism>
<proteinExistence type="predicted"/>
<reference evidence="2" key="1">
    <citation type="submission" date="2016-04" db="EMBL/GenBank/DDBJ databases">
        <authorList>
            <person name="Calderon-Fernandez G.M.Sr."/>
        </authorList>
    </citation>
    <scope>NUCLEOTIDE SEQUENCE</scope>
    <source>
        <strain evidence="2">Int1</strain>
        <tissue evidence="2">Integument</tissue>
    </source>
</reference>
<dbReference type="Gene3D" id="1.25.40.530">
    <property type="entry name" value="MyTH4 domain"/>
    <property type="match status" value="1"/>
</dbReference>
<evidence type="ECO:0000256" key="1">
    <source>
        <dbReference type="ARBA" id="ARBA00022737"/>
    </source>
</evidence>
<dbReference type="AlphaFoldDB" id="A0A170UER8"/>
<reference evidence="2" key="2">
    <citation type="journal article" date="2017" name="J. Med. Entomol.">
        <title>Transcriptome Analysis of the Triatoma infestans (Hemiptera: Reduviidae) Integument.</title>
        <authorList>
            <person name="Calderon-Fernandez G.M."/>
            <person name="Moriconi D.E."/>
            <person name="Dulbecco A.B."/>
            <person name="Juarez M.P."/>
        </authorList>
    </citation>
    <scope>NUCLEOTIDE SEQUENCE</scope>
    <source>
        <strain evidence="2">Int1</strain>
        <tissue evidence="2">Integument</tissue>
    </source>
</reference>
<dbReference type="PANTHER" id="PTHR22903">
    <property type="entry name" value="PLEKHH PROTEIN"/>
    <property type="match status" value="1"/>
</dbReference>
<dbReference type="PANTHER" id="PTHR22903:SF8">
    <property type="entry name" value="MAX-1A"/>
    <property type="match status" value="1"/>
</dbReference>
<feature type="non-terminal residue" evidence="2">
    <location>
        <position position="118"/>
    </location>
</feature>
<dbReference type="InterPro" id="IPR038185">
    <property type="entry name" value="MyTH4_dom_sf"/>
</dbReference>
<evidence type="ECO:0000313" key="2">
    <source>
        <dbReference type="EMBL" id="JAR95824.1"/>
    </source>
</evidence>
<name>A0A170UER8_TRIIF</name>
<dbReference type="EMBL" id="GEMB01007611">
    <property type="protein sequence ID" value="JAR95824.1"/>
    <property type="molecule type" value="Transcribed_RNA"/>
</dbReference>
<accession>A0A170UER8</accession>
<protein>
    <submittedName>
        <fullName evidence="2">Uncharacterized protein</fullName>
    </submittedName>
</protein>
<sequence length="118" mass="12866">MQADAIKLFKSCQLFTSVAVESAGIDYHVVLAQNALQQCLDQWELQAEMMCALVKQTSRHVNSKTGVQVFAKLRHRSLFSCDGAGSPTGWTSTTPPPQAPVDSAKRIHKFCVSPSMAV</sequence>